<name>A0ACC0UK18_9AGAM</name>
<evidence type="ECO:0000313" key="1">
    <source>
        <dbReference type="EMBL" id="KAI9511913.1"/>
    </source>
</evidence>
<sequence>MDTVWPRSILTRFSTIPANPREGDYNAPYNKLLHVLFPPDGPFAVGPQKHLIAESRDFLVEYQVFWGDVPVFILEIKTGPELGLVSAREEADLQIRRRLRDLIGICPLSKLHAISAIGTKLCFYTAEAGRAITPPRIVADDQLATDTAPLGRWDCDVLEAEGAARLKAVVHEIHQACAQLDPGEPLHFWIFS</sequence>
<dbReference type="EMBL" id="JAGFNK010000015">
    <property type="protein sequence ID" value="KAI9511913.1"/>
    <property type="molecule type" value="Genomic_DNA"/>
</dbReference>
<protein>
    <submittedName>
        <fullName evidence="1">Uncharacterized protein</fullName>
    </submittedName>
</protein>
<keyword evidence="2" id="KW-1185">Reference proteome</keyword>
<dbReference type="Proteomes" id="UP001207468">
    <property type="component" value="Unassembled WGS sequence"/>
</dbReference>
<organism evidence="1 2">
    <name type="scientific">Russula earlei</name>
    <dbReference type="NCBI Taxonomy" id="71964"/>
    <lineage>
        <taxon>Eukaryota</taxon>
        <taxon>Fungi</taxon>
        <taxon>Dikarya</taxon>
        <taxon>Basidiomycota</taxon>
        <taxon>Agaricomycotina</taxon>
        <taxon>Agaricomycetes</taxon>
        <taxon>Russulales</taxon>
        <taxon>Russulaceae</taxon>
        <taxon>Russula</taxon>
    </lineage>
</organism>
<evidence type="ECO:0000313" key="2">
    <source>
        <dbReference type="Proteomes" id="UP001207468"/>
    </source>
</evidence>
<reference evidence="1" key="1">
    <citation type="submission" date="2021-03" db="EMBL/GenBank/DDBJ databases">
        <title>Evolutionary priming and transition to the ectomycorrhizal habit in an iconic lineage of mushroom-forming fungi: is preadaptation a requirement?</title>
        <authorList>
            <consortium name="DOE Joint Genome Institute"/>
            <person name="Looney B.P."/>
            <person name="Miyauchi S."/>
            <person name="Morin E."/>
            <person name="Drula E."/>
            <person name="Courty P.E."/>
            <person name="Chicoki N."/>
            <person name="Fauchery L."/>
            <person name="Kohler A."/>
            <person name="Kuo A."/>
            <person name="LaButti K."/>
            <person name="Pangilinan J."/>
            <person name="Lipzen A."/>
            <person name="Riley R."/>
            <person name="Andreopoulos W."/>
            <person name="He G."/>
            <person name="Johnson J."/>
            <person name="Barry K.W."/>
            <person name="Grigoriev I.V."/>
            <person name="Nagy L."/>
            <person name="Hibbett D."/>
            <person name="Henrissat B."/>
            <person name="Matheny P.B."/>
            <person name="Labbe J."/>
            <person name="Martin A.F."/>
        </authorList>
    </citation>
    <scope>NUCLEOTIDE SEQUENCE</scope>
    <source>
        <strain evidence="1">BPL698</strain>
    </source>
</reference>
<proteinExistence type="predicted"/>
<comment type="caution">
    <text evidence="1">The sequence shown here is derived from an EMBL/GenBank/DDBJ whole genome shotgun (WGS) entry which is preliminary data.</text>
</comment>
<gene>
    <name evidence="1" type="ORF">F5148DRAFT_1167416</name>
</gene>
<accession>A0ACC0UK18</accession>